<dbReference type="PANTHER" id="PTHR42802:SF1">
    <property type="entry name" value="L-ORNITHINE N(5)-MONOOXYGENASE"/>
    <property type="match status" value="1"/>
</dbReference>
<dbReference type="STRING" id="708187.A0A1Q8S648"/>
<dbReference type="Pfam" id="PF13434">
    <property type="entry name" value="Lys_Orn_oxgnase"/>
    <property type="match status" value="1"/>
</dbReference>
<dbReference type="PRINTS" id="PR00368">
    <property type="entry name" value="FADPNR"/>
</dbReference>
<dbReference type="InterPro" id="IPR025700">
    <property type="entry name" value="Lys/Orn_oxygenase"/>
</dbReference>
<name>A0A1Q8S648_9PEZI</name>
<dbReference type="SUPFAM" id="SSF56059">
    <property type="entry name" value="Glutathione synthetase ATP-binding domain-like"/>
    <property type="match status" value="1"/>
</dbReference>
<comment type="cofactor">
    <cofactor evidence="1">
        <name>FAD</name>
        <dbReference type="ChEBI" id="CHEBI:57692"/>
    </cofactor>
</comment>
<dbReference type="PANTHER" id="PTHR42802">
    <property type="entry name" value="MONOOXYGENASE"/>
    <property type="match status" value="1"/>
</dbReference>
<dbReference type="SUPFAM" id="SSF51905">
    <property type="entry name" value="FAD/NAD(P)-binding domain"/>
    <property type="match status" value="1"/>
</dbReference>
<proteinExistence type="inferred from homology"/>
<dbReference type="Gene3D" id="3.50.50.60">
    <property type="entry name" value="FAD/NAD(P)-binding domain"/>
    <property type="match status" value="1"/>
</dbReference>
<keyword evidence="5" id="KW-0285">Flavoprotein</keyword>
<evidence type="ECO:0000313" key="12">
    <source>
        <dbReference type="Proteomes" id="UP000186583"/>
    </source>
</evidence>
<dbReference type="AlphaFoldDB" id="A0A1Q8S648"/>
<evidence type="ECO:0000313" key="11">
    <source>
        <dbReference type="EMBL" id="OLN96877.1"/>
    </source>
</evidence>
<evidence type="ECO:0000256" key="9">
    <source>
        <dbReference type="ARBA" id="ARBA00047598"/>
    </source>
</evidence>
<protein>
    <recommendedName>
        <fullName evidence="4">L-ornithine N(5)-monooxygenase [NAD(P)H]</fullName>
        <ecNumber evidence="4">1.14.13.196</ecNumber>
    </recommendedName>
</protein>
<dbReference type="EC" id="1.14.13.196" evidence="4"/>
<sequence length="846" mass="93018">MAAKHILFLSAHDSDAVIRDGQTWLESTRHTWGLLFDALEERGATFELRSFKDATLTASYIAGHYTHVIVLTAEYYHDYADTFEIFFSSTLSSAKLLNPRLRVLNSAASVLWNLEKGYLKELQEALDVGQIQSPSGIRIRLPQTTFLPRQSDAPTEREQLAKHLSSLPSDVPVFVKPSIGASSHGAFLISQPHEQDAGLIEKLAETCSITHSNDLARVMVQEFLSNITSTGTHGGEWGVYMVAGKPIHATSRRPAPGDTRTGEDFGGGGKAVPISSAPPAAVDAAVAIWQWLETRFDKSPDLMYARIDGIMGSDGEFVVLELEMIEPWFWFGTEASRDAPTVLCNAILGDGTEKPNGVDGKVSQEQEAKLNGLPSTSRPAITSVGVIPAVGLDEVHDLICVGFGPANLAIAAALHDMVASDEDLQAPKVLFLEKQSEFAWHSGMMLPGSRMQIPFIKDIAAPRNPQSQFTFTNYLHKKGRLIDFSNLGTLYPLRLEFADYLKWCASFFDENVRYNSRVLAVRPVEHSPSSQGISTFEVVVEQSTGNIVKLRGKNIVIGLGGQPSIPKSLSFHHPRIIHSSQFAHLATSLLSHLRQPRVAVIGGGQSAAEILDFVQSNFAQSQTYLITQGEFLKPSDDSPLISVNEIFNPEFIDDYFTRSQNDRQALLNKVHSTNYSVINLDLIERIYGRIYEQKIMLGCDESQWPHKFLNSCQVVKAEGNGTKGPLTIHLNHLGSRYPAKMALEVDVIVAATGYRRTAHLDMLAGLEPLLEKENGASGLKPDVTRDYRVKFLAGKVMQGSGVWLQGCCEETHGISDTLLSVVASRSELVMKSMFPYMTSDDYGVAV</sequence>
<comment type="caution">
    <text evidence="11">The sequence shown here is derived from an EMBL/GenBank/DDBJ whole genome shotgun (WGS) entry which is preliminary data.</text>
</comment>
<dbReference type="GO" id="GO:0004497">
    <property type="term" value="F:monooxygenase activity"/>
    <property type="evidence" value="ECO:0007669"/>
    <property type="project" value="UniProtKB-KW"/>
</dbReference>
<gene>
    <name evidence="11" type="ORF">CCHL11_02384</name>
</gene>
<evidence type="ECO:0000256" key="7">
    <source>
        <dbReference type="ARBA" id="ARBA00022857"/>
    </source>
</evidence>
<evidence type="ECO:0000256" key="3">
    <source>
        <dbReference type="ARBA" id="ARBA00007588"/>
    </source>
</evidence>
<evidence type="ECO:0000256" key="1">
    <source>
        <dbReference type="ARBA" id="ARBA00001974"/>
    </source>
</evidence>
<comment type="similarity">
    <text evidence="3">Belongs to the lysine N(6)-hydroxylase/L-ornithine N(5)-oxygenase family.</text>
</comment>
<comment type="catalytic activity">
    <reaction evidence="9">
        <text>L-ornithine + NADPH + O2 = N(5)-hydroxy-L-ornithine + NADP(+) + H2O</text>
        <dbReference type="Rhea" id="RHEA:41508"/>
        <dbReference type="ChEBI" id="CHEBI:15377"/>
        <dbReference type="ChEBI" id="CHEBI:15379"/>
        <dbReference type="ChEBI" id="CHEBI:46911"/>
        <dbReference type="ChEBI" id="CHEBI:57783"/>
        <dbReference type="ChEBI" id="CHEBI:58349"/>
        <dbReference type="ChEBI" id="CHEBI:78275"/>
        <dbReference type="EC" id="1.14.13.196"/>
    </reaction>
</comment>
<dbReference type="Gene3D" id="3.30.470.20">
    <property type="entry name" value="ATP-grasp fold, B domain"/>
    <property type="match status" value="1"/>
</dbReference>
<dbReference type="InterPro" id="IPR036188">
    <property type="entry name" value="FAD/NAD-bd_sf"/>
</dbReference>
<evidence type="ECO:0000256" key="8">
    <source>
        <dbReference type="ARBA" id="ARBA00023002"/>
    </source>
</evidence>
<comment type="pathway">
    <text evidence="2">Siderophore biosynthesis.</text>
</comment>
<evidence type="ECO:0000256" key="2">
    <source>
        <dbReference type="ARBA" id="ARBA00004924"/>
    </source>
</evidence>
<organism evidence="11 12">
    <name type="scientific">Colletotrichum chlorophyti</name>
    <dbReference type="NCBI Taxonomy" id="708187"/>
    <lineage>
        <taxon>Eukaryota</taxon>
        <taxon>Fungi</taxon>
        <taxon>Dikarya</taxon>
        <taxon>Ascomycota</taxon>
        <taxon>Pezizomycotina</taxon>
        <taxon>Sordariomycetes</taxon>
        <taxon>Hypocreomycetidae</taxon>
        <taxon>Glomerellales</taxon>
        <taxon>Glomerellaceae</taxon>
        <taxon>Colletotrichum</taxon>
    </lineage>
</organism>
<dbReference type="OrthoDB" id="3519933at2759"/>
<evidence type="ECO:0000256" key="10">
    <source>
        <dbReference type="ARBA" id="ARBA00049248"/>
    </source>
</evidence>
<comment type="catalytic activity">
    <reaction evidence="10">
        <text>L-ornithine + NADH + O2 = N(5)-hydroxy-L-ornithine + NAD(+) + H2O</text>
        <dbReference type="Rhea" id="RHEA:41512"/>
        <dbReference type="ChEBI" id="CHEBI:15377"/>
        <dbReference type="ChEBI" id="CHEBI:15379"/>
        <dbReference type="ChEBI" id="CHEBI:46911"/>
        <dbReference type="ChEBI" id="CHEBI:57540"/>
        <dbReference type="ChEBI" id="CHEBI:57945"/>
        <dbReference type="ChEBI" id="CHEBI:78275"/>
        <dbReference type="EC" id="1.14.13.196"/>
    </reaction>
</comment>
<dbReference type="Proteomes" id="UP000186583">
    <property type="component" value="Unassembled WGS sequence"/>
</dbReference>
<keyword evidence="11" id="KW-0503">Monooxygenase</keyword>
<evidence type="ECO:0000256" key="6">
    <source>
        <dbReference type="ARBA" id="ARBA00022827"/>
    </source>
</evidence>
<keyword evidence="7" id="KW-0521">NADP</keyword>
<dbReference type="GO" id="GO:0006879">
    <property type="term" value="P:intracellular iron ion homeostasis"/>
    <property type="evidence" value="ECO:0007669"/>
    <property type="project" value="TreeGrafter"/>
</dbReference>
<evidence type="ECO:0000256" key="5">
    <source>
        <dbReference type="ARBA" id="ARBA00022630"/>
    </source>
</evidence>
<keyword evidence="6" id="KW-0274">FAD</keyword>
<dbReference type="EMBL" id="MPGH01000014">
    <property type="protein sequence ID" value="OLN96877.1"/>
    <property type="molecule type" value="Genomic_DNA"/>
</dbReference>
<keyword evidence="12" id="KW-1185">Reference proteome</keyword>
<reference evidence="11 12" key="1">
    <citation type="submission" date="2016-11" db="EMBL/GenBank/DDBJ databases">
        <title>Draft Genome Assembly of Colletotrichum chlorophyti a pathogen of herbaceous plants.</title>
        <authorList>
            <person name="Gan P."/>
            <person name="Narusaka M."/>
            <person name="Tsushima A."/>
            <person name="Narusaka Y."/>
            <person name="Takano Y."/>
            <person name="Shirasu K."/>
        </authorList>
    </citation>
    <scope>NUCLEOTIDE SEQUENCE [LARGE SCALE GENOMIC DNA]</scope>
    <source>
        <strain evidence="11 12">NTL11</strain>
    </source>
</reference>
<accession>A0A1Q8S648</accession>
<keyword evidence="8" id="KW-0560">Oxidoreductase</keyword>
<evidence type="ECO:0000256" key="4">
    <source>
        <dbReference type="ARBA" id="ARBA00012881"/>
    </source>
</evidence>